<dbReference type="AlphaFoldDB" id="A0A182WMZ2"/>
<evidence type="ECO:0000313" key="2">
    <source>
        <dbReference type="Proteomes" id="UP000075920"/>
    </source>
</evidence>
<keyword evidence="2" id="KW-1185">Reference proteome</keyword>
<proteinExistence type="predicted"/>
<sequence>MMCSFSWVECVNALSDSNTQIMVMRRPETSRSVKRASEK</sequence>
<accession>A0A182WMZ2</accession>
<reference evidence="2" key="1">
    <citation type="submission" date="2013-03" db="EMBL/GenBank/DDBJ databases">
        <title>The Genome Sequence of Anopheles minimus MINIMUS1.</title>
        <authorList>
            <consortium name="The Broad Institute Genomics Platform"/>
            <person name="Neafsey D.E."/>
            <person name="Walton C."/>
            <person name="Walker B."/>
            <person name="Young S.K."/>
            <person name="Zeng Q."/>
            <person name="Gargeya S."/>
            <person name="Fitzgerald M."/>
            <person name="Haas B."/>
            <person name="Abouelleil A."/>
            <person name="Allen A.W."/>
            <person name="Alvarado L."/>
            <person name="Arachchi H.M."/>
            <person name="Berlin A.M."/>
            <person name="Chapman S.B."/>
            <person name="Gainer-Dewar J."/>
            <person name="Goldberg J."/>
            <person name="Griggs A."/>
            <person name="Gujja S."/>
            <person name="Hansen M."/>
            <person name="Howarth C."/>
            <person name="Imamovic A."/>
            <person name="Ireland A."/>
            <person name="Larimer J."/>
            <person name="McCowan C."/>
            <person name="Murphy C."/>
            <person name="Pearson M."/>
            <person name="Poon T.W."/>
            <person name="Priest M."/>
            <person name="Roberts A."/>
            <person name="Saif S."/>
            <person name="Shea T."/>
            <person name="Sisk P."/>
            <person name="Sykes S."/>
            <person name="Wortman J."/>
            <person name="Nusbaum C."/>
            <person name="Birren B."/>
        </authorList>
    </citation>
    <scope>NUCLEOTIDE SEQUENCE [LARGE SCALE GENOMIC DNA]</scope>
    <source>
        <strain evidence="2">MINIMUS1</strain>
    </source>
</reference>
<dbReference type="EnsemblMetazoa" id="AMIN014099-RA">
    <property type="protein sequence ID" value="AMIN014099-PA"/>
    <property type="gene ID" value="AMIN014099"/>
</dbReference>
<name>A0A182WMZ2_9DIPT</name>
<dbReference type="Proteomes" id="UP000075920">
    <property type="component" value="Unassembled WGS sequence"/>
</dbReference>
<protein>
    <submittedName>
        <fullName evidence="1">Uncharacterized protein</fullName>
    </submittedName>
</protein>
<dbReference type="VEuPathDB" id="VectorBase:AMIN014099"/>
<organism evidence="1 2">
    <name type="scientific">Anopheles minimus</name>
    <dbReference type="NCBI Taxonomy" id="112268"/>
    <lineage>
        <taxon>Eukaryota</taxon>
        <taxon>Metazoa</taxon>
        <taxon>Ecdysozoa</taxon>
        <taxon>Arthropoda</taxon>
        <taxon>Hexapoda</taxon>
        <taxon>Insecta</taxon>
        <taxon>Pterygota</taxon>
        <taxon>Neoptera</taxon>
        <taxon>Endopterygota</taxon>
        <taxon>Diptera</taxon>
        <taxon>Nematocera</taxon>
        <taxon>Culicoidea</taxon>
        <taxon>Culicidae</taxon>
        <taxon>Anophelinae</taxon>
        <taxon>Anopheles</taxon>
    </lineage>
</organism>
<reference evidence="1" key="2">
    <citation type="submission" date="2020-05" db="UniProtKB">
        <authorList>
            <consortium name="EnsemblMetazoa"/>
        </authorList>
    </citation>
    <scope>IDENTIFICATION</scope>
    <source>
        <strain evidence="1">MINIMUS1</strain>
    </source>
</reference>
<evidence type="ECO:0000313" key="1">
    <source>
        <dbReference type="EnsemblMetazoa" id="AMIN014099-PA"/>
    </source>
</evidence>